<dbReference type="AlphaFoldDB" id="A0A2W4ST50"/>
<dbReference type="InterPro" id="IPR001227">
    <property type="entry name" value="Ac_transferase_dom_sf"/>
</dbReference>
<dbReference type="GO" id="GO:0005829">
    <property type="term" value="C:cytosol"/>
    <property type="evidence" value="ECO:0007669"/>
    <property type="project" value="TreeGrafter"/>
</dbReference>
<accession>A0A2W4ST50</accession>
<dbReference type="NCBIfam" id="TIGR00128">
    <property type="entry name" value="fabD"/>
    <property type="match status" value="1"/>
</dbReference>
<proteinExistence type="predicted"/>
<name>A0A2W4ST50_9GAMM</name>
<evidence type="ECO:0000256" key="3">
    <source>
        <dbReference type="ARBA" id="ARBA00023315"/>
    </source>
</evidence>
<dbReference type="Proteomes" id="UP000249396">
    <property type="component" value="Unassembled WGS sequence"/>
</dbReference>
<dbReference type="InterPro" id="IPR016036">
    <property type="entry name" value="Malonyl_transacylase_ACP-bd"/>
</dbReference>
<dbReference type="PANTHER" id="PTHR42681">
    <property type="entry name" value="MALONYL-COA-ACYL CARRIER PROTEIN TRANSACYLASE, MITOCHONDRIAL"/>
    <property type="match status" value="1"/>
</dbReference>
<dbReference type="EMBL" id="QJPH01000321">
    <property type="protein sequence ID" value="PZN78310.1"/>
    <property type="molecule type" value="Genomic_DNA"/>
</dbReference>
<dbReference type="GO" id="GO:0006633">
    <property type="term" value="P:fatty acid biosynthetic process"/>
    <property type="evidence" value="ECO:0007669"/>
    <property type="project" value="TreeGrafter"/>
</dbReference>
<dbReference type="SUPFAM" id="SSF55048">
    <property type="entry name" value="Probable ACP-binding domain of malonyl-CoA ACP transacylase"/>
    <property type="match status" value="1"/>
</dbReference>
<dbReference type="Gene3D" id="3.30.70.250">
    <property type="entry name" value="Malonyl-CoA ACP transacylase, ACP-binding"/>
    <property type="match status" value="1"/>
</dbReference>
<evidence type="ECO:0000313" key="6">
    <source>
        <dbReference type="EMBL" id="PZN78310.1"/>
    </source>
</evidence>
<dbReference type="InterPro" id="IPR050858">
    <property type="entry name" value="Mal-CoA-ACP_Trans/PKS_FabD"/>
</dbReference>
<dbReference type="EC" id="2.3.1.39" evidence="1"/>
<dbReference type="SUPFAM" id="SSF53474">
    <property type="entry name" value="alpha/beta-Hydrolases"/>
    <property type="match status" value="1"/>
</dbReference>
<dbReference type="InterPro" id="IPR014043">
    <property type="entry name" value="Acyl_transferase_dom"/>
</dbReference>
<dbReference type="Gene3D" id="3.40.366.10">
    <property type="entry name" value="Malonyl-Coenzyme A Acyl Carrier Protein, domain 2"/>
    <property type="match status" value="1"/>
</dbReference>
<dbReference type="InterPro" id="IPR029058">
    <property type="entry name" value="AB_hydrolase_fold"/>
</dbReference>
<organism evidence="6 7">
    <name type="scientific">Candidatus Methylumidiphilus alinenensis</name>
    <dbReference type="NCBI Taxonomy" id="2202197"/>
    <lineage>
        <taxon>Bacteria</taxon>
        <taxon>Pseudomonadati</taxon>
        <taxon>Pseudomonadota</taxon>
        <taxon>Gammaproteobacteria</taxon>
        <taxon>Methylococcales</taxon>
        <taxon>Candidatus Methylumidiphilus</taxon>
    </lineage>
</organism>
<dbReference type="PANTHER" id="PTHR42681:SF1">
    <property type="entry name" value="MALONYL-COA-ACYL CARRIER PROTEIN TRANSACYLASE, MITOCHONDRIAL"/>
    <property type="match status" value="1"/>
</dbReference>
<dbReference type="InterPro" id="IPR004410">
    <property type="entry name" value="Malonyl_CoA-ACP_transAc_FabD"/>
</dbReference>
<dbReference type="SUPFAM" id="SSF52151">
    <property type="entry name" value="FabD/lysophospholipase-like"/>
    <property type="match status" value="1"/>
</dbReference>
<sequence length="618" mass="69684">MTAIMSTISPWLIRYCGDETSSIRLFCFHFAGGSALAFRRWAEYLPDDIELIAIQLPGRDGRYAEPVLTDVSQIVDCLIAEMAPYLNKTYILFGHSLGALICYELIRVIEKLKLTLPKLFIPSSHRAPHLPAKAQTIYNLSDKEFIIRLGEFDGTSKTVLENEDIMSAFLPRIRADFKILETYVHRRNSPLKVPILALKGRDDSHVSEADLLGWAEQTENFKYHLFDGGHFFIETAKTELLNLIKHECNMLRDDLSTETTKGLAYLFPGQGSQYKGMGGTLFDEFPRFVQQADDILGYSVKSFCLENRDNLLNQTQYTQPALYVVNVLAYQAKVKETGELPAYCAGHSLGEYNALYAAGALSFEDGLLLVKKRGELMSLVGEGAMAAILNIEEHSLKQCLADNQLENIDIANYNSALQTVISGSKNDISRSKAPLEALGARFHPLNTSGAFHSRYMADAKREFQQYIQPFSFYRLRCPVIANIHAGLYQQNAIADTLLQQITGSVRWKESMEYLLRQGVCRFEEIGPGNVLTKLVKQIEKDYLARESNKQALFENIHQQIAHWNNTYPIGTSVRVKGYGEPLETRTQAVVLFGHRAAIYMNNYNGYFDLDDIAPVART</sequence>
<dbReference type="Gene3D" id="3.40.50.1820">
    <property type="entry name" value="alpha/beta hydrolase"/>
    <property type="match status" value="1"/>
</dbReference>
<evidence type="ECO:0000256" key="2">
    <source>
        <dbReference type="ARBA" id="ARBA00022679"/>
    </source>
</evidence>
<keyword evidence="2 6" id="KW-0808">Transferase</keyword>
<dbReference type="Pfam" id="PF00975">
    <property type="entry name" value="Thioesterase"/>
    <property type="match status" value="1"/>
</dbReference>
<reference evidence="6 7" key="1">
    <citation type="journal article" date="2018" name="Aquat. Microb. Ecol.">
        <title>Gammaproteobacterial methanotrophs dominate.</title>
        <authorList>
            <person name="Rissanen A.J."/>
            <person name="Saarenheimo J."/>
            <person name="Tiirola M."/>
            <person name="Peura S."/>
            <person name="Aalto S.L."/>
            <person name="Karvinen A."/>
            <person name="Nykanen H."/>
        </authorList>
    </citation>
    <scope>NUCLEOTIDE SEQUENCE [LARGE SCALE GENOMIC DNA]</scope>
    <source>
        <strain evidence="6">AMbin10</strain>
    </source>
</reference>
<comment type="caution">
    <text evidence="6">The sequence shown here is derived from an EMBL/GenBank/DDBJ whole genome shotgun (WGS) entry which is preliminary data.</text>
</comment>
<feature type="domain" description="Malonyl-CoA:ACP transacylase (MAT)" evidence="5">
    <location>
        <begin position="266"/>
        <end position="550"/>
    </location>
</feature>
<evidence type="ECO:0000256" key="4">
    <source>
        <dbReference type="ARBA" id="ARBA00048462"/>
    </source>
</evidence>
<dbReference type="Pfam" id="PF00698">
    <property type="entry name" value="Acyl_transf_1"/>
    <property type="match status" value="1"/>
</dbReference>
<evidence type="ECO:0000259" key="5">
    <source>
        <dbReference type="SMART" id="SM00827"/>
    </source>
</evidence>
<evidence type="ECO:0000313" key="7">
    <source>
        <dbReference type="Proteomes" id="UP000249396"/>
    </source>
</evidence>
<dbReference type="SMART" id="SM00827">
    <property type="entry name" value="PKS_AT"/>
    <property type="match status" value="1"/>
</dbReference>
<comment type="catalytic activity">
    <reaction evidence="4">
        <text>holo-[ACP] + malonyl-CoA = malonyl-[ACP] + CoA</text>
        <dbReference type="Rhea" id="RHEA:41792"/>
        <dbReference type="Rhea" id="RHEA-COMP:9623"/>
        <dbReference type="Rhea" id="RHEA-COMP:9685"/>
        <dbReference type="ChEBI" id="CHEBI:57287"/>
        <dbReference type="ChEBI" id="CHEBI:57384"/>
        <dbReference type="ChEBI" id="CHEBI:64479"/>
        <dbReference type="ChEBI" id="CHEBI:78449"/>
        <dbReference type="EC" id="2.3.1.39"/>
    </reaction>
</comment>
<gene>
    <name evidence="6" type="primary">fabD</name>
    <name evidence="6" type="ORF">DM484_13105</name>
</gene>
<dbReference type="InterPro" id="IPR001031">
    <property type="entry name" value="Thioesterase"/>
</dbReference>
<keyword evidence="3" id="KW-0012">Acyltransferase</keyword>
<dbReference type="GO" id="GO:0004314">
    <property type="term" value="F:[acyl-carrier-protein] S-malonyltransferase activity"/>
    <property type="evidence" value="ECO:0007669"/>
    <property type="project" value="UniProtKB-EC"/>
</dbReference>
<protein>
    <recommendedName>
        <fullName evidence="1">[acyl-carrier-protein] S-malonyltransferase</fullName>
        <ecNumber evidence="1">2.3.1.39</ecNumber>
    </recommendedName>
</protein>
<evidence type="ECO:0000256" key="1">
    <source>
        <dbReference type="ARBA" id="ARBA00013258"/>
    </source>
</evidence>
<dbReference type="InterPro" id="IPR016035">
    <property type="entry name" value="Acyl_Trfase/lysoPLipase"/>
</dbReference>